<reference evidence="1 2" key="1">
    <citation type="submission" date="2013-06" db="EMBL/GenBank/DDBJ databases">
        <title>Whole genome shotgun sequence of Bacillus selenatarsenatis SF-1.</title>
        <authorList>
            <person name="Kuroda M."/>
            <person name="Sei K."/>
            <person name="Yamashita M."/>
            <person name="Ike M."/>
        </authorList>
    </citation>
    <scope>NUCLEOTIDE SEQUENCE [LARGE SCALE GENOMIC DNA]</scope>
    <source>
        <strain evidence="1 2">SF-1</strain>
    </source>
</reference>
<gene>
    <name evidence="1" type="ORF">SAMD00020551_4407</name>
</gene>
<dbReference type="EMBL" id="BASE01000113">
    <property type="protein sequence ID" value="GAM16219.1"/>
    <property type="molecule type" value="Genomic_DNA"/>
</dbReference>
<dbReference type="Proteomes" id="UP000031014">
    <property type="component" value="Unassembled WGS sequence"/>
</dbReference>
<evidence type="ECO:0000313" key="1">
    <source>
        <dbReference type="EMBL" id="GAM16219.1"/>
    </source>
</evidence>
<accession>A0A0A8XAA5</accession>
<evidence type="ECO:0000313" key="2">
    <source>
        <dbReference type="Proteomes" id="UP000031014"/>
    </source>
</evidence>
<proteinExistence type="predicted"/>
<name>A0A0A8XAA5_MESS1</name>
<organism evidence="1 2">
    <name type="scientific">Mesobacillus selenatarsenatis (strain DSM 18680 / JCM 14380 / FERM P-15431 / SF-1)</name>
    <dbReference type="NCBI Taxonomy" id="1321606"/>
    <lineage>
        <taxon>Bacteria</taxon>
        <taxon>Bacillati</taxon>
        <taxon>Bacillota</taxon>
        <taxon>Bacilli</taxon>
        <taxon>Bacillales</taxon>
        <taxon>Bacillaceae</taxon>
        <taxon>Mesobacillus</taxon>
    </lineage>
</organism>
<comment type="caution">
    <text evidence="1">The sequence shown here is derived from an EMBL/GenBank/DDBJ whole genome shotgun (WGS) entry which is preliminary data.</text>
</comment>
<sequence>MKDVKVEEASNLDFVAVLKNAYEKGLNDKEMTVEKILEELKIDLKNIITI</sequence>
<dbReference type="OrthoDB" id="2926141at2"/>
<dbReference type="InterPro" id="IPR058930">
    <property type="entry name" value="YwzD"/>
</dbReference>
<keyword evidence="2" id="KW-1185">Reference proteome</keyword>
<protein>
    <submittedName>
        <fullName evidence="1">Uncharacterized protein</fullName>
    </submittedName>
</protein>
<dbReference type="Pfam" id="PF26162">
    <property type="entry name" value="YwzD"/>
    <property type="match status" value="1"/>
</dbReference>
<dbReference type="RefSeq" id="WP_156972741.1">
    <property type="nucleotide sequence ID" value="NZ_BASE01000113.1"/>
</dbReference>
<dbReference type="AlphaFoldDB" id="A0A0A8XAA5"/>